<gene>
    <name evidence="1" type="ORF">BpHYR1_016916</name>
</gene>
<comment type="caution">
    <text evidence="1">The sequence shown here is derived from an EMBL/GenBank/DDBJ whole genome shotgun (WGS) entry which is preliminary data.</text>
</comment>
<protein>
    <submittedName>
        <fullName evidence="1">Uncharacterized protein</fullName>
    </submittedName>
</protein>
<keyword evidence="2" id="KW-1185">Reference proteome</keyword>
<reference evidence="1 2" key="1">
    <citation type="journal article" date="2018" name="Sci. Rep.">
        <title>Genomic signatures of local adaptation to the degree of environmental predictability in rotifers.</title>
        <authorList>
            <person name="Franch-Gras L."/>
            <person name="Hahn C."/>
            <person name="Garcia-Roger E.M."/>
            <person name="Carmona M.J."/>
            <person name="Serra M."/>
            <person name="Gomez A."/>
        </authorList>
    </citation>
    <scope>NUCLEOTIDE SEQUENCE [LARGE SCALE GENOMIC DNA]</scope>
    <source>
        <strain evidence="1">HYR1</strain>
    </source>
</reference>
<name>A0A3M7SFJ1_BRAPC</name>
<dbReference type="EMBL" id="REGN01001497">
    <property type="protein sequence ID" value="RNA34330.1"/>
    <property type="molecule type" value="Genomic_DNA"/>
</dbReference>
<evidence type="ECO:0000313" key="1">
    <source>
        <dbReference type="EMBL" id="RNA34330.1"/>
    </source>
</evidence>
<sequence>MDDVCFGVLFVTKINEKINTILLTLERPRPKWFNVCRTIFVIKNYIIFLNIRKNFLKMLNAILKKKIDEIYLFFDWARFYPKEVTNNTLISLNIILFPASVSLLLSIKKNYLILIKRYKKFDINRGKKYLLKLFYKFVLLNDSKPSPQVHKDQILVSSPSFNLTHIVFYYLSHHLSHIQYKLSYFDAETKLCYNVLQIIKTIT</sequence>
<proteinExistence type="predicted"/>
<organism evidence="1 2">
    <name type="scientific">Brachionus plicatilis</name>
    <name type="common">Marine rotifer</name>
    <name type="synonym">Brachionus muelleri</name>
    <dbReference type="NCBI Taxonomy" id="10195"/>
    <lineage>
        <taxon>Eukaryota</taxon>
        <taxon>Metazoa</taxon>
        <taxon>Spiralia</taxon>
        <taxon>Gnathifera</taxon>
        <taxon>Rotifera</taxon>
        <taxon>Eurotatoria</taxon>
        <taxon>Monogononta</taxon>
        <taxon>Pseudotrocha</taxon>
        <taxon>Ploima</taxon>
        <taxon>Brachionidae</taxon>
        <taxon>Brachionus</taxon>
    </lineage>
</organism>
<evidence type="ECO:0000313" key="2">
    <source>
        <dbReference type="Proteomes" id="UP000276133"/>
    </source>
</evidence>
<dbReference type="AlphaFoldDB" id="A0A3M7SFJ1"/>
<dbReference type="Proteomes" id="UP000276133">
    <property type="component" value="Unassembled WGS sequence"/>
</dbReference>
<accession>A0A3M7SFJ1</accession>